<feature type="region of interest" description="Disordered" evidence="1">
    <location>
        <begin position="40"/>
        <end position="67"/>
    </location>
</feature>
<proteinExistence type="predicted"/>
<evidence type="ECO:0000313" key="3">
    <source>
        <dbReference type="Proteomes" id="UP000008711"/>
    </source>
</evidence>
<dbReference type="HOGENOM" id="CLU_1462790_0_0_1"/>
<evidence type="ECO:0000313" key="2">
    <source>
        <dbReference type="EMBL" id="EDV47896.1"/>
    </source>
</evidence>
<feature type="compositionally biased region" description="Low complexity" evidence="1">
    <location>
        <begin position="56"/>
        <end position="67"/>
    </location>
</feature>
<keyword evidence="3" id="KW-1185">Reference proteome</keyword>
<dbReference type="Proteomes" id="UP000008711">
    <property type="component" value="Unassembled WGS sequence"/>
</dbReference>
<sequence length="185" mass="20777">MPGQRRRQRQRREQRRFCQYEGAVKTRDKQFRLLDREAIMRNNVNNRPSRPRDPVNHTQAAQSQRSAAAAAKATTTIVDFYALFQALFTLTHTPTPTQARGVQANKLASISGINYPLEVYENAIFQGAASCATSCAVPLSSSVSLTPTKCQRSADKADRHVKTPAKIRPTERAVEQQVFESRMTI</sequence>
<reference evidence="2 3" key="1">
    <citation type="journal article" date="2007" name="Nature">
        <title>Evolution of genes and genomes on the Drosophila phylogeny.</title>
        <authorList>
            <consortium name="Drosophila 12 Genomes Consortium"/>
            <person name="Clark A.G."/>
            <person name="Eisen M.B."/>
            <person name="Smith D.R."/>
            <person name="Bergman C.M."/>
            <person name="Oliver B."/>
            <person name="Markow T.A."/>
            <person name="Kaufman T.C."/>
            <person name="Kellis M."/>
            <person name="Gelbart W."/>
            <person name="Iyer V.N."/>
            <person name="Pollard D.A."/>
            <person name="Sackton T.B."/>
            <person name="Larracuente A.M."/>
            <person name="Singh N.D."/>
            <person name="Abad J.P."/>
            <person name="Abt D.N."/>
            <person name="Adryan B."/>
            <person name="Aguade M."/>
            <person name="Akashi H."/>
            <person name="Anderson W.W."/>
            <person name="Aquadro C.F."/>
            <person name="Ardell D.H."/>
            <person name="Arguello R."/>
            <person name="Artieri C.G."/>
            <person name="Barbash D.A."/>
            <person name="Barker D."/>
            <person name="Barsanti P."/>
            <person name="Batterham P."/>
            <person name="Batzoglou S."/>
            <person name="Begun D."/>
            <person name="Bhutkar A."/>
            <person name="Blanco E."/>
            <person name="Bosak S.A."/>
            <person name="Bradley R.K."/>
            <person name="Brand A.D."/>
            <person name="Brent M.R."/>
            <person name="Brooks A.N."/>
            <person name="Brown R.H."/>
            <person name="Butlin R.K."/>
            <person name="Caggese C."/>
            <person name="Calvi B.R."/>
            <person name="Bernardo de Carvalho A."/>
            <person name="Caspi A."/>
            <person name="Castrezana S."/>
            <person name="Celniker S.E."/>
            <person name="Chang J.L."/>
            <person name="Chapple C."/>
            <person name="Chatterji S."/>
            <person name="Chinwalla A."/>
            <person name="Civetta A."/>
            <person name="Clifton S.W."/>
            <person name="Comeron J.M."/>
            <person name="Costello J.C."/>
            <person name="Coyne J.A."/>
            <person name="Daub J."/>
            <person name="David R.G."/>
            <person name="Delcher A.L."/>
            <person name="Delehaunty K."/>
            <person name="Do C.B."/>
            <person name="Ebling H."/>
            <person name="Edwards K."/>
            <person name="Eickbush T."/>
            <person name="Evans J.D."/>
            <person name="Filipski A."/>
            <person name="Findeiss S."/>
            <person name="Freyhult E."/>
            <person name="Fulton L."/>
            <person name="Fulton R."/>
            <person name="Garcia A.C."/>
            <person name="Gardiner A."/>
            <person name="Garfield D.A."/>
            <person name="Garvin B.E."/>
            <person name="Gibson G."/>
            <person name="Gilbert D."/>
            <person name="Gnerre S."/>
            <person name="Godfrey J."/>
            <person name="Good R."/>
            <person name="Gotea V."/>
            <person name="Gravely B."/>
            <person name="Greenberg A.J."/>
            <person name="Griffiths-Jones S."/>
            <person name="Gross S."/>
            <person name="Guigo R."/>
            <person name="Gustafson E.A."/>
            <person name="Haerty W."/>
            <person name="Hahn M.W."/>
            <person name="Halligan D.L."/>
            <person name="Halpern A.L."/>
            <person name="Halter G.M."/>
            <person name="Han M.V."/>
            <person name="Heger A."/>
            <person name="Hillier L."/>
            <person name="Hinrichs A.S."/>
            <person name="Holmes I."/>
            <person name="Hoskins R.A."/>
            <person name="Hubisz M.J."/>
            <person name="Hultmark D."/>
            <person name="Huntley M.A."/>
            <person name="Jaffe D.B."/>
            <person name="Jagadeeshan S."/>
            <person name="Jeck W.R."/>
            <person name="Johnson J."/>
            <person name="Jones C.D."/>
            <person name="Jordan W.C."/>
            <person name="Karpen G.H."/>
            <person name="Kataoka E."/>
            <person name="Keightley P.D."/>
            <person name="Kheradpour P."/>
            <person name="Kirkness E.F."/>
            <person name="Koerich L.B."/>
            <person name="Kristiansen K."/>
            <person name="Kudrna D."/>
            <person name="Kulathinal R.J."/>
            <person name="Kumar S."/>
            <person name="Kwok R."/>
            <person name="Lander E."/>
            <person name="Langley C.H."/>
            <person name="Lapoint R."/>
            <person name="Lazzaro B.P."/>
            <person name="Lee S.J."/>
            <person name="Levesque L."/>
            <person name="Li R."/>
            <person name="Lin C.F."/>
            <person name="Lin M.F."/>
            <person name="Lindblad-Toh K."/>
            <person name="Llopart A."/>
            <person name="Long M."/>
            <person name="Low L."/>
            <person name="Lozovsky E."/>
            <person name="Lu J."/>
            <person name="Luo M."/>
            <person name="Machado C.A."/>
            <person name="Makalowski W."/>
            <person name="Marzo M."/>
            <person name="Matsuda M."/>
            <person name="Matzkin L."/>
            <person name="McAllister B."/>
            <person name="McBride C.S."/>
            <person name="McKernan B."/>
            <person name="McKernan K."/>
            <person name="Mendez-Lago M."/>
            <person name="Minx P."/>
            <person name="Mollenhauer M.U."/>
            <person name="Montooth K."/>
            <person name="Mount S.M."/>
            <person name="Mu X."/>
            <person name="Myers E."/>
            <person name="Negre B."/>
            <person name="Newfeld S."/>
            <person name="Nielsen R."/>
            <person name="Noor M.A."/>
            <person name="O'Grady P."/>
            <person name="Pachter L."/>
            <person name="Papaceit M."/>
            <person name="Parisi M.J."/>
            <person name="Parisi M."/>
            <person name="Parts L."/>
            <person name="Pedersen J.S."/>
            <person name="Pesole G."/>
            <person name="Phillippy A.M."/>
            <person name="Ponting C.P."/>
            <person name="Pop M."/>
            <person name="Porcelli D."/>
            <person name="Powell J.R."/>
            <person name="Prohaska S."/>
            <person name="Pruitt K."/>
            <person name="Puig M."/>
            <person name="Quesneville H."/>
            <person name="Ram K.R."/>
            <person name="Rand D."/>
            <person name="Rasmussen M.D."/>
            <person name="Reed L.K."/>
            <person name="Reenan R."/>
            <person name="Reily A."/>
            <person name="Remington K.A."/>
            <person name="Rieger T.T."/>
            <person name="Ritchie M.G."/>
            <person name="Robin C."/>
            <person name="Rogers Y.H."/>
            <person name="Rohde C."/>
            <person name="Rozas J."/>
            <person name="Rubenfield M.J."/>
            <person name="Ruiz A."/>
            <person name="Russo S."/>
            <person name="Salzberg S.L."/>
            <person name="Sanchez-Gracia A."/>
            <person name="Saranga D.J."/>
            <person name="Sato H."/>
            <person name="Schaeffer S.W."/>
            <person name="Schatz M.C."/>
            <person name="Schlenke T."/>
            <person name="Schwartz R."/>
            <person name="Segarra C."/>
            <person name="Singh R.S."/>
            <person name="Sirot L."/>
            <person name="Sirota M."/>
            <person name="Sisneros N.B."/>
            <person name="Smith C.D."/>
            <person name="Smith T.F."/>
            <person name="Spieth J."/>
            <person name="Stage D.E."/>
            <person name="Stark A."/>
            <person name="Stephan W."/>
            <person name="Strausberg R.L."/>
            <person name="Strempel S."/>
            <person name="Sturgill D."/>
            <person name="Sutton G."/>
            <person name="Sutton G.G."/>
            <person name="Tao W."/>
            <person name="Teichmann S."/>
            <person name="Tobari Y.N."/>
            <person name="Tomimura Y."/>
            <person name="Tsolas J.M."/>
            <person name="Valente V.L."/>
            <person name="Venter E."/>
            <person name="Venter J.C."/>
            <person name="Vicario S."/>
            <person name="Vieira F.G."/>
            <person name="Vilella A.J."/>
            <person name="Villasante A."/>
            <person name="Walenz B."/>
            <person name="Wang J."/>
            <person name="Wasserman M."/>
            <person name="Watts T."/>
            <person name="Wilson D."/>
            <person name="Wilson R.K."/>
            <person name="Wing R.A."/>
            <person name="Wolfner M.F."/>
            <person name="Wong A."/>
            <person name="Wong G.K."/>
            <person name="Wu C.I."/>
            <person name="Wu G."/>
            <person name="Yamamoto D."/>
            <person name="Yang H.P."/>
            <person name="Yang S.P."/>
            <person name="Yorke J.A."/>
            <person name="Yoshida K."/>
            <person name="Zdobnov E."/>
            <person name="Zhang P."/>
            <person name="Zhang Y."/>
            <person name="Zimin A.V."/>
            <person name="Baldwin J."/>
            <person name="Abdouelleil A."/>
            <person name="Abdulkadir J."/>
            <person name="Abebe A."/>
            <person name="Abera B."/>
            <person name="Abreu J."/>
            <person name="Acer S.C."/>
            <person name="Aftuck L."/>
            <person name="Alexander A."/>
            <person name="An P."/>
            <person name="Anderson E."/>
            <person name="Anderson S."/>
            <person name="Arachi H."/>
            <person name="Azer M."/>
            <person name="Bachantsang P."/>
            <person name="Barry A."/>
            <person name="Bayul T."/>
            <person name="Berlin A."/>
            <person name="Bessette D."/>
            <person name="Bloom T."/>
            <person name="Blye J."/>
            <person name="Boguslavskiy L."/>
            <person name="Bonnet C."/>
            <person name="Boukhgalter B."/>
            <person name="Bourzgui I."/>
            <person name="Brown A."/>
            <person name="Cahill P."/>
            <person name="Channer S."/>
            <person name="Cheshatsang Y."/>
            <person name="Chuda L."/>
            <person name="Citroen M."/>
            <person name="Collymore A."/>
            <person name="Cooke P."/>
            <person name="Costello M."/>
            <person name="D'Aco K."/>
            <person name="Daza R."/>
            <person name="De Haan G."/>
            <person name="DeGray S."/>
            <person name="DeMaso C."/>
            <person name="Dhargay N."/>
            <person name="Dooley K."/>
            <person name="Dooley E."/>
            <person name="Doricent M."/>
            <person name="Dorje P."/>
            <person name="Dorjee K."/>
            <person name="Dupes A."/>
            <person name="Elong R."/>
            <person name="Falk J."/>
            <person name="Farina A."/>
            <person name="Faro S."/>
            <person name="Ferguson D."/>
            <person name="Fisher S."/>
            <person name="Foley C.D."/>
            <person name="Franke A."/>
            <person name="Friedrich D."/>
            <person name="Gadbois L."/>
            <person name="Gearin G."/>
            <person name="Gearin C.R."/>
            <person name="Giannoukos G."/>
            <person name="Goode T."/>
            <person name="Graham J."/>
            <person name="Grandbois E."/>
            <person name="Grewal S."/>
            <person name="Gyaltsen K."/>
            <person name="Hafez N."/>
            <person name="Hagos B."/>
            <person name="Hall J."/>
            <person name="Henson C."/>
            <person name="Hollinger A."/>
            <person name="Honan T."/>
            <person name="Huard M.D."/>
            <person name="Hughes L."/>
            <person name="Hurhula B."/>
            <person name="Husby M.E."/>
            <person name="Kamat A."/>
            <person name="Kanga B."/>
            <person name="Kashin S."/>
            <person name="Khazanovich D."/>
            <person name="Kisner P."/>
            <person name="Lance K."/>
            <person name="Lara M."/>
            <person name="Lee W."/>
            <person name="Lennon N."/>
            <person name="Letendre F."/>
            <person name="LeVine R."/>
            <person name="Lipovsky A."/>
            <person name="Liu X."/>
            <person name="Liu J."/>
            <person name="Liu S."/>
            <person name="Lokyitsang T."/>
            <person name="Lokyitsang Y."/>
            <person name="Lubonja R."/>
            <person name="Lui A."/>
            <person name="MacDonald P."/>
            <person name="Magnisalis V."/>
            <person name="Maru K."/>
            <person name="Matthews C."/>
            <person name="McCusker W."/>
            <person name="McDonough S."/>
            <person name="Mehta T."/>
            <person name="Meldrim J."/>
            <person name="Meneus L."/>
            <person name="Mihai O."/>
            <person name="Mihalev A."/>
            <person name="Mihova T."/>
            <person name="Mittelman R."/>
            <person name="Mlenga V."/>
            <person name="Montmayeur A."/>
            <person name="Mulrain L."/>
            <person name="Navidi A."/>
            <person name="Naylor J."/>
            <person name="Negash T."/>
            <person name="Nguyen T."/>
            <person name="Nguyen N."/>
            <person name="Nicol R."/>
            <person name="Norbu C."/>
            <person name="Norbu N."/>
            <person name="Novod N."/>
            <person name="O'Neill B."/>
            <person name="Osman S."/>
            <person name="Markiewicz E."/>
            <person name="Oyono O.L."/>
            <person name="Patti C."/>
            <person name="Phunkhang P."/>
            <person name="Pierre F."/>
            <person name="Priest M."/>
            <person name="Raghuraman S."/>
            <person name="Rege F."/>
            <person name="Reyes R."/>
            <person name="Rise C."/>
            <person name="Rogov P."/>
            <person name="Ross K."/>
            <person name="Ryan E."/>
            <person name="Settipalli S."/>
            <person name="Shea T."/>
            <person name="Sherpa N."/>
            <person name="Shi L."/>
            <person name="Shih D."/>
            <person name="Sparrow T."/>
            <person name="Spaulding J."/>
            <person name="Stalker J."/>
            <person name="Stange-Thomann N."/>
            <person name="Stavropoulos S."/>
            <person name="Stone C."/>
            <person name="Strader C."/>
            <person name="Tesfaye S."/>
            <person name="Thomson T."/>
            <person name="Thoulutsang Y."/>
            <person name="Thoulutsang D."/>
            <person name="Topham K."/>
            <person name="Topping I."/>
            <person name="Tsamla T."/>
            <person name="Vassiliev H."/>
            <person name="Vo A."/>
            <person name="Wangchuk T."/>
            <person name="Wangdi T."/>
            <person name="Weiand M."/>
            <person name="Wilkinson J."/>
            <person name="Wilson A."/>
            <person name="Yadav S."/>
            <person name="Young G."/>
            <person name="Yu Q."/>
            <person name="Zembek L."/>
            <person name="Zhong D."/>
            <person name="Zimmer A."/>
            <person name="Zwirko Z."/>
            <person name="Jaffe D.B."/>
            <person name="Alvarez P."/>
            <person name="Brockman W."/>
            <person name="Butler J."/>
            <person name="Chin C."/>
            <person name="Gnerre S."/>
            <person name="Grabherr M."/>
            <person name="Kleber M."/>
            <person name="Mauceli E."/>
            <person name="MacCallum I."/>
        </authorList>
    </citation>
    <scope>NUCLEOTIDE SEQUENCE [LARGE SCALE GENOMIC DNA]</scope>
    <source>
        <strain evidence="2 3">TSC#14021-0224.01</strain>
    </source>
</reference>
<protein>
    <submittedName>
        <fullName evidence="2">GG10975</fullName>
    </submittedName>
</protein>
<organism evidence="2 3">
    <name type="scientific">Drosophila erecta</name>
    <name type="common">Fruit fly</name>
    <dbReference type="NCBI Taxonomy" id="7220"/>
    <lineage>
        <taxon>Eukaryota</taxon>
        <taxon>Metazoa</taxon>
        <taxon>Ecdysozoa</taxon>
        <taxon>Arthropoda</taxon>
        <taxon>Hexapoda</taxon>
        <taxon>Insecta</taxon>
        <taxon>Pterygota</taxon>
        <taxon>Neoptera</taxon>
        <taxon>Endopterygota</taxon>
        <taxon>Diptera</taxon>
        <taxon>Brachycera</taxon>
        <taxon>Muscomorpha</taxon>
        <taxon>Ephydroidea</taxon>
        <taxon>Drosophilidae</taxon>
        <taxon>Drosophila</taxon>
        <taxon>Sophophora</taxon>
    </lineage>
</organism>
<dbReference type="EMBL" id="CH954181">
    <property type="protein sequence ID" value="EDV47896.1"/>
    <property type="molecule type" value="Genomic_DNA"/>
</dbReference>
<dbReference type="AlphaFoldDB" id="B3P2E6"/>
<name>B3P2E6_DROER</name>
<reference evidence="2 3" key="2">
    <citation type="journal article" date="2008" name="Bioinformatics">
        <title>Assembly reconciliation.</title>
        <authorList>
            <person name="Zimin A.V."/>
            <person name="Smith D.R."/>
            <person name="Sutton G."/>
            <person name="Yorke J.A."/>
        </authorList>
    </citation>
    <scope>NUCLEOTIDE SEQUENCE [LARGE SCALE GENOMIC DNA]</scope>
    <source>
        <strain evidence="2 3">TSC#14021-0224.01</strain>
    </source>
</reference>
<evidence type="ECO:0000256" key="1">
    <source>
        <dbReference type="SAM" id="MobiDB-lite"/>
    </source>
</evidence>
<gene>
    <name evidence="2" type="primary">Dere\GG10975</name>
    <name evidence="2" type="ORF">Dere_GG10975</name>
</gene>
<accession>B3P2E6</accession>